<accession>A0A1D6H9V0</accession>
<gene>
    <name evidence="3" type="ORF">ZEAMMB73_Zm00001d016692</name>
</gene>
<evidence type="ECO:0000256" key="2">
    <source>
        <dbReference type="SAM" id="SignalP"/>
    </source>
</evidence>
<feature type="signal peptide" evidence="2">
    <location>
        <begin position="1"/>
        <end position="24"/>
    </location>
</feature>
<dbReference type="AlphaFoldDB" id="A0A1D6H9V0"/>
<feature type="region of interest" description="Disordered" evidence="1">
    <location>
        <begin position="52"/>
        <end position="106"/>
    </location>
</feature>
<dbReference type="InParanoid" id="A0A1D6H9V0"/>
<reference evidence="3" key="1">
    <citation type="submission" date="2015-12" db="EMBL/GenBank/DDBJ databases">
        <title>Update maize B73 reference genome by single molecule sequencing technologies.</title>
        <authorList>
            <consortium name="Maize Genome Sequencing Project"/>
            <person name="Ware D."/>
        </authorList>
    </citation>
    <scope>NUCLEOTIDE SEQUENCE</scope>
    <source>
        <tissue evidence="3">Seedling</tissue>
    </source>
</reference>
<feature type="chain" id="PRO_5010804788" evidence="2">
    <location>
        <begin position="25"/>
        <end position="106"/>
    </location>
</feature>
<dbReference type="OMA" id="NDDPIGR"/>
<sequence>MGEGRAKVQALLLAVLVLVMSCSAVPSASSANCIPRRLLAVSGSSYRRAPCNNDLIDRPTPSGSDDDDHREIIAGSRTSRWIPPPPRGGLERAAGIVRPTPPGSIN</sequence>
<dbReference type="PROSITE" id="PS51257">
    <property type="entry name" value="PROKAR_LIPOPROTEIN"/>
    <property type="match status" value="1"/>
</dbReference>
<keyword evidence="2" id="KW-0732">Signal</keyword>
<name>A0A1D6H9V0_MAIZE</name>
<evidence type="ECO:0000313" key="3">
    <source>
        <dbReference type="EMBL" id="AQK71483.1"/>
    </source>
</evidence>
<proteinExistence type="predicted"/>
<protein>
    <submittedName>
        <fullName evidence="3">Uncharacterized protein</fullName>
    </submittedName>
</protein>
<dbReference type="EMBL" id="CM000781">
    <property type="protein sequence ID" value="AQK71483.1"/>
    <property type="molecule type" value="Genomic_DNA"/>
</dbReference>
<evidence type="ECO:0000256" key="1">
    <source>
        <dbReference type="SAM" id="MobiDB-lite"/>
    </source>
</evidence>
<organism evidence="3">
    <name type="scientific">Zea mays</name>
    <name type="common">Maize</name>
    <dbReference type="NCBI Taxonomy" id="4577"/>
    <lineage>
        <taxon>Eukaryota</taxon>
        <taxon>Viridiplantae</taxon>
        <taxon>Streptophyta</taxon>
        <taxon>Embryophyta</taxon>
        <taxon>Tracheophyta</taxon>
        <taxon>Spermatophyta</taxon>
        <taxon>Magnoliopsida</taxon>
        <taxon>Liliopsida</taxon>
        <taxon>Poales</taxon>
        <taxon>Poaceae</taxon>
        <taxon>PACMAD clade</taxon>
        <taxon>Panicoideae</taxon>
        <taxon>Andropogonodae</taxon>
        <taxon>Andropogoneae</taxon>
        <taxon>Tripsacinae</taxon>
        <taxon>Zea</taxon>
    </lineage>
</organism>